<protein>
    <submittedName>
        <fullName evidence="1">Uncharacterized protein</fullName>
    </submittedName>
</protein>
<proteinExistence type="predicted"/>
<reference evidence="1" key="1">
    <citation type="submission" date="2011-02" db="EMBL/GenBank/DDBJ databases">
        <title>The genome of the leaf-cutting ant Acromyrmex echinatior suggests key adaptations to social evolution and fungus farming.</title>
        <authorList>
            <person name="Nygaard S."/>
            <person name="Zhang G."/>
        </authorList>
    </citation>
    <scope>NUCLEOTIDE SEQUENCE</scope>
</reference>
<dbReference type="OrthoDB" id="6366777at2759"/>
<accession>F4WDZ5</accession>
<gene>
    <name evidence="1" type="ORF">G5I_03822</name>
</gene>
<dbReference type="InParanoid" id="F4WDZ5"/>
<dbReference type="AlphaFoldDB" id="F4WDZ5"/>
<organism evidence="2">
    <name type="scientific">Acromyrmex echinatior</name>
    <name type="common">Panamanian leafcutter ant</name>
    <name type="synonym">Acromyrmex octospinosus echinatior</name>
    <dbReference type="NCBI Taxonomy" id="103372"/>
    <lineage>
        <taxon>Eukaryota</taxon>
        <taxon>Metazoa</taxon>
        <taxon>Ecdysozoa</taxon>
        <taxon>Arthropoda</taxon>
        <taxon>Hexapoda</taxon>
        <taxon>Insecta</taxon>
        <taxon>Pterygota</taxon>
        <taxon>Neoptera</taxon>
        <taxon>Endopterygota</taxon>
        <taxon>Hymenoptera</taxon>
        <taxon>Apocrita</taxon>
        <taxon>Aculeata</taxon>
        <taxon>Formicoidea</taxon>
        <taxon>Formicidae</taxon>
        <taxon>Myrmicinae</taxon>
        <taxon>Acromyrmex</taxon>
    </lineage>
</organism>
<dbReference type="EMBL" id="GL888098">
    <property type="protein sequence ID" value="EGI67578.1"/>
    <property type="molecule type" value="Genomic_DNA"/>
</dbReference>
<evidence type="ECO:0000313" key="2">
    <source>
        <dbReference type="Proteomes" id="UP000007755"/>
    </source>
</evidence>
<keyword evidence="2" id="KW-1185">Reference proteome</keyword>
<name>F4WDZ5_ACREC</name>
<sequence length="214" mass="23642">MALVGGEGEVTDAEFKGGGSASSGPVLEGKKEFVPSPVASLFKLLSSPIHCGCAAFGHTCYGGYGKRFDSTVERNSLQNSITRNIQESKVPLSNVELFYILPNDEFRERSDQSFMRTHRDTQQVNVHPLSFLVDHWSIIPPTEPIYLPSVTSLNLNLPIMTSTEAICPVDESVDESDFYTSVISTIPSFLELPITITKPASLTYPPQERRRFNP</sequence>
<dbReference type="Proteomes" id="UP000007755">
    <property type="component" value="Unassembled WGS sequence"/>
</dbReference>
<evidence type="ECO:0000313" key="1">
    <source>
        <dbReference type="EMBL" id="EGI67578.1"/>
    </source>
</evidence>